<accession>A0A0D2ME06</accession>
<dbReference type="SUPFAM" id="SSF63829">
    <property type="entry name" value="Calcium-dependent phosphotriesterase"/>
    <property type="match status" value="1"/>
</dbReference>
<gene>
    <name evidence="2" type="ORF">HYPSUDRAFT_140062</name>
</gene>
<sequence>FQIFDPGFLTILGPNPSFHQVASNATFAFAHEAPVYVPETDEVFFASNDGGPLGDSGLNSNNKVGKINMQAVNAAFATLRPGDTSRSFQVPILALPNTIQMTNGGTGPYKGSLVLITSGRGPLPPSIALVNPKAPNNVTVLLNNFFGRQFNSLNDIKIHPTTGAFFFTDVTYGSLLDFRPPPILPNQVYRFDPATGEVRVVATDFNKCNGIAFTADGKTAYVTDTGANAGLLGNDLTLPATIYKFDVDPDTQEFVNRRIFAYTDAGIPDGVQLDAAGNVYSGCGDGTHVWSPTGTLLGKFFIGSVTANMVFAGDGRLVIMGETSIFVAMIAAKATKVSFP</sequence>
<dbReference type="InterPro" id="IPR013658">
    <property type="entry name" value="SGL"/>
</dbReference>
<evidence type="ECO:0000313" key="2">
    <source>
        <dbReference type="EMBL" id="KJA21783.1"/>
    </source>
</evidence>
<dbReference type="AlphaFoldDB" id="A0A0D2ME06"/>
<dbReference type="OMA" id="RVYAGCG"/>
<evidence type="ECO:0000313" key="3">
    <source>
        <dbReference type="Proteomes" id="UP000054270"/>
    </source>
</evidence>
<dbReference type="PANTHER" id="PTHR47064">
    <property type="entry name" value="PUTATIVE (AFU_ORTHOLOGUE AFUA_1G08990)-RELATED"/>
    <property type="match status" value="1"/>
</dbReference>
<organism evidence="2 3">
    <name type="scientific">Hypholoma sublateritium (strain FD-334 SS-4)</name>
    <dbReference type="NCBI Taxonomy" id="945553"/>
    <lineage>
        <taxon>Eukaryota</taxon>
        <taxon>Fungi</taxon>
        <taxon>Dikarya</taxon>
        <taxon>Basidiomycota</taxon>
        <taxon>Agaricomycotina</taxon>
        <taxon>Agaricomycetes</taxon>
        <taxon>Agaricomycetidae</taxon>
        <taxon>Agaricales</taxon>
        <taxon>Agaricineae</taxon>
        <taxon>Strophariaceae</taxon>
        <taxon>Hypholoma</taxon>
    </lineage>
</organism>
<dbReference type="STRING" id="945553.A0A0D2ME06"/>
<dbReference type="OrthoDB" id="423498at2759"/>
<evidence type="ECO:0000259" key="1">
    <source>
        <dbReference type="Pfam" id="PF08450"/>
    </source>
</evidence>
<protein>
    <recommendedName>
        <fullName evidence="1">SMP-30/Gluconolactonase/LRE-like region domain-containing protein</fullName>
    </recommendedName>
</protein>
<dbReference type="Pfam" id="PF08450">
    <property type="entry name" value="SGL"/>
    <property type="match status" value="1"/>
</dbReference>
<proteinExistence type="predicted"/>
<dbReference type="InterPro" id="IPR052988">
    <property type="entry name" value="Oryzine_lactonohydrolase"/>
</dbReference>
<dbReference type="EMBL" id="KN817555">
    <property type="protein sequence ID" value="KJA21783.1"/>
    <property type="molecule type" value="Genomic_DNA"/>
</dbReference>
<reference evidence="3" key="1">
    <citation type="submission" date="2014-04" db="EMBL/GenBank/DDBJ databases">
        <title>Evolutionary Origins and Diversification of the Mycorrhizal Mutualists.</title>
        <authorList>
            <consortium name="DOE Joint Genome Institute"/>
            <consortium name="Mycorrhizal Genomics Consortium"/>
            <person name="Kohler A."/>
            <person name="Kuo A."/>
            <person name="Nagy L.G."/>
            <person name="Floudas D."/>
            <person name="Copeland A."/>
            <person name="Barry K.W."/>
            <person name="Cichocki N."/>
            <person name="Veneault-Fourrey C."/>
            <person name="LaButti K."/>
            <person name="Lindquist E.A."/>
            <person name="Lipzen A."/>
            <person name="Lundell T."/>
            <person name="Morin E."/>
            <person name="Murat C."/>
            <person name="Riley R."/>
            <person name="Ohm R."/>
            <person name="Sun H."/>
            <person name="Tunlid A."/>
            <person name="Henrissat B."/>
            <person name="Grigoriev I.V."/>
            <person name="Hibbett D.S."/>
            <person name="Martin F."/>
        </authorList>
    </citation>
    <scope>NUCLEOTIDE SEQUENCE [LARGE SCALE GENOMIC DNA]</scope>
    <source>
        <strain evidence="3">FD-334 SS-4</strain>
    </source>
</reference>
<dbReference type="InterPro" id="IPR011042">
    <property type="entry name" value="6-blade_b-propeller_TolB-like"/>
</dbReference>
<name>A0A0D2ME06_HYPSF</name>
<dbReference type="Gene3D" id="2.120.10.30">
    <property type="entry name" value="TolB, C-terminal domain"/>
    <property type="match status" value="1"/>
</dbReference>
<dbReference type="PANTHER" id="PTHR47064:SF2">
    <property type="entry name" value="SMP-30_GLUCONOLACTONASE_LRE-LIKE REGION DOMAIN-CONTAINING PROTEIN-RELATED"/>
    <property type="match status" value="1"/>
</dbReference>
<feature type="domain" description="SMP-30/Gluconolactonase/LRE-like region" evidence="1">
    <location>
        <begin position="128"/>
        <end position="315"/>
    </location>
</feature>
<keyword evidence="3" id="KW-1185">Reference proteome</keyword>
<dbReference type="Proteomes" id="UP000054270">
    <property type="component" value="Unassembled WGS sequence"/>
</dbReference>
<feature type="non-terminal residue" evidence="2">
    <location>
        <position position="1"/>
    </location>
</feature>